<accession>A0ABP6XNL7</accession>
<dbReference type="GO" id="GO:0016787">
    <property type="term" value="F:hydrolase activity"/>
    <property type="evidence" value="ECO:0007669"/>
    <property type="project" value="UniProtKB-KW"/>
</dbReference>
<dbReference type="Pfam" id="PF12697">
    <property type="entry name" value="Abhydrolase_6"/>
    <property type="match status" value="1"/>
</dbReference>
<gene>
    <name evidence="2" type="ORF">GCM10022197_27590</name>
</gene>
<dbReference type="RefSeq" id="WP_204913223.1">
    <property type="nucleotide sequence ID" value="NZ_BAAAYR010000004.1"/>
</dbReference>
<evidence type="ECO:0000313" key="2">
    <source>
        <dbReference type="EMBL" id="GAA3569735.1"/>
    </source>
</evidence>
<organism evidence="2 3">
    <name type="scientific">Microlunatus spumicola</name>
    <dbReference type="NCBI Taxonomy" id="81499"/>
    <lineage>
        <taxon>Bacteria</taxon>
        <taxon>Bacillati</taxon>
        <taxon>Actinomycetota</taxon>
        <taxon>Actinomycetes</taxon>
        <taxon>Propionibacteriales</taxon>
        <taxon>Propionibacteriaceae</taxon>
        <taxon>Microlunatus</taxon>
    </lineage>
</organism>
<dbReference type="SUPFAM" id="SSF53474">
    <property type="entry name" value="alpha/beta-Hydrolases"/>
    <property type="match status" value="1"/>
</dbReference>
<dbReference type="Gene3D" id="3.40.50.1820">
    <property type="entry name" value="alpha/beta hydrolase"/>
    <property type="match status" value="1"/>
</dbReference>
<protein>
    <submittedName>
        <fullName evidence="2">Alpha/beta hydrolase</fullName>
    </submittedName>
</protein>
<dbReference type="Proteomes" id="UP001500767">
    <property type="component" value="Unassembled WGS sequence"/>
</dbReference>
<evidence type="ECO:0000313" key="3">
    <source>
        <dbReference type="Proteomes" id="UP001500767"/>
    </source>
</evidence>
<keyword evidence="3" id="KW-1185">Reference proteome</keyword>
<proteinExistence type="predicted"/>
<keyword evidence="2" id="KW-0378">Hydrolase</keyword>
<name>A0ABP6XNL7_9ACTN</name>
<dbReference type="InterPro" id="IPR000073">
    <property type="entry name" value="AB_hydrolase_1"/>
</dbReference>
<dbReference type="PANTHER" id="PTHR43194:SF5">
    <property type="entry name" value="PIMELOYL-[ACYL-CARRIER PROTEIN] METHYL ESTER ESTERASE"/>
    <property type="match status" value="1"/>
</dbReference>
<reference evidence="3" key="1">
    <citation type="journal article" date="2019" name="Int. J. Syst. Evol. Microbiol.">
        <title>The Global Catalogue of Microorganisms (GCM) 10K type strain sequencing project: providing services to taxonomists for standard genome sequencing and annotation.</title>
        <authorList>
            <consortium name="The Broad Institute Genomics Platform"/>
            <consortium name="The Broad Institute Genome Sequencing Center for Infectious Disease"/>
            <person name="Wu L."/>
            <person name="Ma J."/>
        </authorList>
    </citation>
    <scope>NUCLEOTIDE SEQUENCE [LARGE SCALE GENOMIC DNA]</scope>
    <source>
        <strain evidence="3">JCM 16540</strain>
    </source>
</reference>
<evidence type="ECO:0000259" key="1">
    <source>
        <dbReference type="Pfam" id="PF12697"/>
    </source>
</evidence>
<dbReference type="PANTHER" id="PTHR43194">
    <property type="entry name" value="HYDROLASE ALPHA/BETA FOLD FAMILY"/>
    <property type="match status" value="1"/>
</dbReference>
<comment type="caution">
    <text evidence="2">The sequence shown here is derived from an EMBL/GenBank/DDBJ whole genome shotgun (WGS) entry which is preliminary data.</text>
</comment>
<dbReference type="EMBL" id="BAAAYR010000004">
    <property type="protein sequence ID" value="GAA3569735.1"/>
    <property type="molecule type" value="Genomic_DNA"/>
</dbReference>
<sequence length="299" mass="31890">MSAPVEEVVRTAGSHVTTLGGRLVHLEVVPGPEDRRGTPVLLLPGCAVPSYAFRPVETALPGRWLVALDRPGMVDTPWPGRLPSLAEEVATLLELCEAVGTPPVVVAHSMAGPHAEALVRQHPGSVSGLVLLDASVEVEARRPSAAFDRAWLAASRVALEGSRLPPFAVAAALSTRVAVWSQSQRLRIDYSRPPGTEELFRRPDTLATLVAEQAAYGDQLADLQDLLETTTWPGTPGVVLTAGTRAGWVRKQRVLAHRVGARQVVVDDSRHLMMVDRPDAVADAVVGLLPEAERQTVGG</sequence>
<dbReference type="InterPro" id="IPR029058">
    <property type="entry name" value="AB_hydrolase_fold"/>
</dbReference>
<dbReference type="InterPro" id="IPR050228">
    <property type="entry name" value="Carboxylesterase_BioH"/>
</dbReference>
<feature type="domain" description="AB hydrolase-1" evidence="1">
    <location>
        <begin position="40"/>
        <end position="284"/>
    </location>
</feature>